<evidence type="ECO:0000259" key="3">
    <source>
        <dbReference type="Pfam" id="PF25023"/>
    </source>
</evidence>
<feature type="domain" description="Teneurin-like YD-shell" evidence="3">
    <location>
        <begin position="21"/>
        <end position="123"/>
    </location>
</feature>
<protein>
    <submittedName>
        <fullName evidence="4">RHS repeat-associated core domain-containing protein</fullName>
    </submittedName>
</protein>
<dbReference type="PANTHER" id="PTHR32305:SF15">
    <property type="entry name" value="PROTEIN RHSA-RELATED"/>
    <property type="match status" value="1"/>
</dbReference>
<sequence length="334" mass="34505">MTKATKLAIIVLGLLLWGAAHAGTHHYYYTDPQGTVLAKTDAQGNIIATYEYTPYGVPVAGMSGSPDGVGYTGHVNDPETGLVYMQARYYDPMGRMLSVDPMGPTSGNVFSFNRYAYVNNNPIANIDPDGRQSTMDAGWWTGQAIMAQQSPQQVQQLNQQNAAQAQLVLGTLATAAASPAAGFVAKTAVAVVYDSLAAGSLAAGLMANGPAVVASGSLLAEGVAAANGVNAPMSPLSTMMDGEISLTTGQSSNLARFEKSLPSGNLGVDVDSLGGGVVFSATVPGRVPGSSAVYQKTVDNAGQTSSYLKTTFAPNGSVVHIKDKINNTIIPHDQ</sequence>
<dbReference type="InterPro" id="IPR050708">
    <property type="entry name" value="T6SS_VgrG/RHS"/>
</dbReference>
<dbReference type="AlphaFoldDB" id="A0AAU7QLG5"/>
<accession>A0AAU7QLG5</accession>
<evidence type="ECO:0000313" key="4">
    <source>
        <dbReference type="EMBL" id="XBS90237.1"/>
    </source>
</evidence>
<dbReference type="Pfam" id="PF25023">
    <property type="entry name" value="TEN_YD-shell"/>
    <property type="match status" value="1"/>
</dbReference>
<reference evidence="4" key="1">
    <citation type="submission" date="2024-06" db="EMBL/GenBank/DDBJ databases">
        <authorList>
            <person name="Sun Y."/>
        </authorList>
    </citation>
    <scope>NUCLEOTIDE SEQUENCE</scope>
    <source>
        <strain evidence="4">IGA1.0</strain>
    </source>
</reference>
<dbReference type="NCBIfam" id="TIGR03696">
    <property type="entry name" value="Rhs_assc_core"/>
    <property type="match status" value="1"/>
</dbReference>
<evidence type="ECO:0000256" key="1">
    <source>
        <dbReference type="ARBA" id="ARBA00022737"/>
    </source>
</evidence>
<evidence type="ECO:0000256" key="2">
    <source>
        <dbReference type="SAM" id="SignalP"/>
    </source>
</evidence>
<dbReference type="RefSeq" id="WP_350016417.1">
    <property type="nucleotide sequence ID" value="NZ_CP157948.1"/>
</dbReference>
<name>A0AAU7QLG5_9GAMM</name>
<gene>
    <name evidence="4" type="ORF">ABNK63_00920</name>
</gene>
<keyword evidence="2" id="KW-0732">Signal</keyword>
<dbReference type="InterPro" id="IPR022385">
    <property type="entry name" value="Rhs_assc_core"/>
</dbReference>
<organism evidence="4">
    <name type="scientific">Rhodanobacter sp. IGA1.0</name>
    <dbReference type="NCBI Taxonomy" id="3158582"/>
    <lineage>
        <taxon>Bacteria</taxon>
        <taxon>Pseudomonadati</taxon>
        <taxon>Pseudomonadota</taxon>
        <taxon>Gammaproteobacteria</taxon>
        <taxon>Lysobacterales</taxon>
        <taxon>Rhodanobacteraceae</taxon>
        <taxon>Rhodanobacter</taxon>
    </lineage>
</organism>
<keyword evidence="1" id="KW-0677">Repeat</keyword>
<feature type="signal peptide" evidence="2">
    <location>
        <begin position="1"/>
        <end position="22"/>
    </location>
</feature>
<dbReference type="Gene3D" id="2.180.10.10">
    <property type="entry name" value="RHS repeat-associated core"/>
    <property type="match status" value="1"/>
</dbReference>
<dbReference type="EMBL" id="CP157948">
    <property type="protein sequence ID" value="XBS90237.1"/>
    <property type="molecule type" value="Genomic_DNA"/>
</dbReference>
<dbReference type="PANTHER" id="PTHR32305">
    <property type="match status" value="1"/>
</dbReference>
<feature type="chain" id="PRO_5043593874" evidence="2">
    <location>
        <begin position="23"/>
        <end position="334"/>
    </location>
</feature>
<dbReference type="InterPro" id="IPR056823">
    <property type="entry name" value="TEN-like_YD-shell"/>
</dbReference>
<proteinExistence type="predicted"/>